<feature type="domain" description="Protein FecR C-terminal" evidence="3">
    <location>
        <begin position="282"/>
        <end position="349"/>
    </location>
</feature>
<name>A0ABR9ASD9_9BACT</name>
<evidence type="ECO:0000259" key="2">
    <source>
        <dbReference type="Pfam" id="PF04773"/>
    </source>
</evidence>
<evidence type="ECO:0000256" key="1">
    <source>
        <dbReference type="SAM" id="Phobius"/>
    </source>
</evidence>
<feature type="transmembrane region" description="Helical" evidence="1">
    <location>
        <begin position="96"/>
        <end position="115"/>
    </location>
</feature>
<gene>
    <name evidence="4" type="ORF">IFO69_21215</name>
</gene>
<reference evidence="4 5" key="1">
    <citation type="submission" date="2020-09" db="EMBL/GenBank/DDBJ databases">
        <title>Echinicola sp. CAU 1574 isolated from sand of Sido Beach.</title>
        <authorList>
            <person name="Kim W."/>
        </authorList>
    </citation>
    <scope>NUCLEOTIDE SEQUENCE [LARGE SCALE GENOMIC DNA]</scope>
    <source>
        <strain evidence="4 5">CAU 1574</strain>
    </source>
</reference>
<dbReference type="PIRSF" id="PIRSF018266">
    <property type="entry name" value="FecR"/>
    <property type="match status" value="1"/>
</dbReference>
<evidence type="ECO:0000313" key="4">
    <source>
        <dbReference type="EMBL" id="MBD8491286.1"/>
    </source>
</evidence>
<feature type="domain" description="FecR protein" evidence="2">
    <location>
        <begin position="138"/>
        <end position="231"/>
    </location>
</feature>
<keyword evidence="1" id="KW-1133">Transmembrane helix</keyword>
<dbReference type="Gene3D" id="2.60.120.1440">
    <property type="match status" value="1"/>
</dbReference>
<dbReference type="Gene3D" id="3.55.50.30">
    <property type="match status" value="1"/>
</dbReference>
<dbReference type="Proteomes" id="UP000647133">
    <property type="component" value="Unassembled WGS sequence"/>
</dbReference>
<dbReference type="InterPro" id="IPR012373">
    <property type="entry name" value="Ferrdict_sens_TM"/>
</dbReference>
<sequence length="350" mass="40062">MNVELLNKFFQGDCSPEEVHTILVWINSDEGKRELEKKLREFQPGQESAEEINSELLLEKIKTRIESENSKTLGIGVSTEPILQETKKINKKWYKGLYRIAGVLSVLFALAFLWFKQINDNDNQEMDTSKKVEMITKSTPLGQKLKITLADGSHVHLNSGSKIVFPRHFKGNKREVQLEGEAFFDVARDEKKPFLVHTQSTTTQVLGTSFVIQDFKERKSTKVGVLTGKVKVTGKSASGDEIEDKSYFLLPMEAVSYYAEDGSMKKCKVSYDDMFAWKDNVISFKSSNFEEVTSVLRRWFGVQFELRKGFSSRKDFTGKFDNQSLDQILEGLSVTFGFKYKIKEDIVIIY</sequence>
<accession>A0ABR9ASD9</accession>
<organism evidence="4 5">
    <name type="scientific">Echinicola arenosa</name>
    <dbReference type="NCBI Taxonomy" id="2774144"/>
    <lineage>
        <taxon>Bacteria</taxon>
        <taxon>Pseudomonadati</taxon>
        <taxon>Bacteroidota</taxon>
        <taxon>Cytophagia</taxon>
        <taxon>Cytophagales</taxon>
        <taxon>Cyclobacteriaceae</taxon>
        <taxon>Echinicola</taxon>
    </lineage>
</organism>
<dbReference type="EMBL" id="JACYTQ010000012">
    <property type="protein sequence ID" value="MBD8491286.1"/>
    <property type="molecule type" value="Genomic_DNA"/>
</dbReference>
<keyword evidence="5" id="KW-1185">Reference proteome</keyword>
<dbReference type="PANTHER" id="PTHR30273">
    <property type="entry name" value="PERIPLASMIC SIGNAL SENSOR AND SIGMA FACTOR ACTIVATOR FECR-RELATED"/>
    <property type="match status" value="1"/>
</dbReference>
<keyword evidence="1" id="KW-0812">Transmembrane</keyword>
<dbReference type="Pfam" id="PF16344">
    <property type="entry name" value="FecR_C"/>
    <property type="match status" value="1"/>
</dbReference>
<dbReference type="Pfam" id="PF04773">
    <property type="entry name" value="FecR"/>
    <property type="match status" value="1"/>
</dbReference>
<dbReference type="InterPro" id="IPR006860">
    <property type="entry name" value="FecR"/>
</dbReference>
<keyword evidence="1" id="KW-0472">Membrane</keyword>
<dbReference type="PANTHER" id="PTHR30273:SF2">
    <property type="entry name" value="PROTEIN FECR"/>
    <property type="match status" value="1"/>
</dbReference>
<comment type="caution">
    <text evidence="4">The sequence shown here is derived from an EMBL/GenBank/DDBJ whole genome shotgun (WGS) entry which is preliminary data.</text>
</comment>
<proteinExistence type="predicted"/>
<evidence type="ECO:0000313" key="5">
    <source>
        <dbReference type="Proteomes" id="UP000647133"/>
    </source>
</evidence>
<protein>
    <submittedName>
        <fullName evidence="4">FecR family protein</fullName>
    </submittedName>
</protein>
<dbReference type="RefSeq" id="WP_192012162.1">
    <property type="nucleotide sequence ID" value="NZ_JACYTQ010000012.1"/>
</dbReference>
<evidence type="ECO:0000259" key="3">
    <source>
        <dbReference type="Pfam" id="PF16344"/>
    </source>
</evidence>
<dbReference type="InterPro" id="IPR032508">
    <property type="entry name" value="FecR_C"/>
</dbReference>